<evidence type="ECO:0000259" key="1">
    <source>
        <dbReference type="SMART" id="SM00382"/>
    </source>
</evidence>
<gene>
    <name evidence="2" type="ORF">VRU48_05015</name>
</gene>
<dbReference type="Proteomes" id="UP001336835">
    <property type="component" value="Unassembled WGS sequence"/>
</dbReference>
<dbReference type="InterPro" id="IPR003959">
    <property type="entry name" value="ATPase_AAA_core"/>
</dbReference>
<sequence>MIKEEIIECINFFNSVEVSLQDITNVEQSLNKQKVVLATYQYKNATYVSKPLYYKEIGAIDNIRDIDKTHAYFEDEVYILDLDRHGWPQPSGKSNLDRLVIDDITNDGAFVDFLKLLANNKQKGYIQRITKDGRTAQYYHNLENNNHWHDLVLLIKEVIKSQGGIIDKSFFKPLIFNWNNEMRVTLAFNKYGGLFSLVHRLYENIKLIQMELSIKRMKDLLLYKKQIILQGPPGTGKTRLAKEIAKQIIGSNSIDSKTISTKNLTKDYIQSHLPVKQKIKGKNNVEFEVVGLEKNIVLLKSDTSKAWRPSYTKIIESFNRKLWEVKGRTGGFTSYEDAIAKFFYENHFDNIDEIEEKVIKEKDFLNIIQFHPSYSYEDFVRGIVALPNEGGEGVIFQAENKTLLRFAETANNDSDNSYILIIDEINRANLSSVLGELIYALEYRDEEVESLYDIDGSNKFVLPKNLYIIGTMNTADRSVGHIDYAIRRRFAFVDVLPKDLTKENGTVFKDSIFKRVTSLFVKDYDPNIDYSADDAIIKRSDYLTSDFEPKDVWLGHSYFIQQYQKDQKGNDDLSKPIDFSLRIKYEIKPILEEYIKDGILKETAREVIKNLA</sequence>
<dbReference type="InterPro" id="IPR003593">
    <property type="entry name" value="AAA+_ATPase"/>
</dbReference>
<dbReference type="SUPFAM" id="SSF52540">
    <property type="entry name" value="P-loop containing nucleoside triphosphate hydrolases"/>
    <property type="match status" value="2"/>
</dbReference>
<dbReference type="InterPro" id="IPR027417">
    <property type="entry name" value="P-loop_NTPase"/>
</dbReference>
<protein>
    <submittedName>
        <fullName evidence="2">AAA family ATPase</fullName>
    </submittedName>
</protein>
<dbReference type="PANTHER" id="PTHR37291">
    <property type="entry name" value="5-METHYLCYTOSINE-SPECIFIC RESTRICTION ENZYME B"/>
    <property type="match status" value="1"/>
</dbReference>
<dbReference type="InterPro" id="IPR052934">
    <property type="entry name" value="Methyl-DNA_Rec/Restrict_Enz"/>
</dbReference>
<feature type="domain" description="AAA+ ATPase" evidence="1">
    <location>
        <begin position="223"/>
        <end position="496"/>
    </location>
</feature>
<dbReference type="EMBL" id="JAZDQT010000001">
    <property type="protein sequence ID" value="MEE1944458.1"/>
    <property type="molecule type" value="Genomic_DNA"/>
</dbReference>
<dbReference type="Pfam" id="PF00004">
    <property type="entry name" value="AAA"/>
    <property type="match status" value="1"/>
</dbReference>
<dbReference type="Gene3D" id="3.40.50.300">
    <property type="entry name" value="P-loop containing nucleotide triphosphate hydrolases"/>
    <property type="match status" value="2"/>
</dbReference>
<dbReference type="InterPro" id="IPR011704">
    <property type="entry name" value="ATPase_dyneun-rel_AAA"/>
</dbReference>
<evidence type="ECO:0000313" key="3">
    <source>
        <dbReference type="Proteomes" id="UP001336835"/>
    </source>
</evidence>
<evidence type="ECO:0000313" key="2">
    <source>
        <dbReference type="EMBL" id="MEE1944458.1"/>
    </source>
</evidence>
<name>A0ABU7I4R6_9SPHI</name>
<dbReference type="PANTHER" id="PTHR37291:SF1">
    <property type="entry name" value="TYPE IV METHYL-DIRECTED RESTRICTION ENZYME ECOKMCRB SUBUNIT"/>
    <property type="match status" value="1"/>
</dbReference>
<proteinExistence type="predicted"/>
<keyword evidence="3" id="KW-1185">Reference proteome</keyword>
<accession>A0ABU7I4R6</accession>
<reference evidence="2 3" key="1">
    <citation type="submission" date="2024-01" db="EMBL/GenBank/DDBJ databases">
        <title>Pedobacter sp. nov., isolated from fresh soil.</title>
        <authorList>
            <person name="Le N.T.T."/>
        </authorList>
    </citation>
    <scope>NUCLEOTIDE SEQUENCE [LARGE SCALE GENOMIC DNA]</scope>
    <source>
        <strain evidence="2 3">KR3-3</strain>
    </source>
</reference>
<comment type="caution">
    <text evidence="2">The sequence shown here is derived from an EMBL/GenBank/DDBJ whole genome shotgun (WGS) entry which is preliminary data.</text>
</comment>
<dbReference type="Pfam" id="PF07728">
    <property type="entry name" value="AAA_5"/>
    <property type="match status" value="1"/>
</dbReference>
<dbReference type="RefSeq" id="WP_330106827.1">
    <property type="nucleotide sequence ID" value="NZ_JAZDQT010000001.1"/>
</dbReference>
<organism evidence="2 3">
    <name type="scientific">Pedobacter albus</name>
    <dbReference type="NCBI Taxonomy" id="3113905"/>
    <lineage>
        <taxon>Bacteria</taxon>
        <taxon>Pseudomonadati</taxon>
        <taxon>Bacteroidota</taxon>
        <taxon>Sphingobacteriia</taxon>
        <taxon>Sphingobacteriales</taxon>
        <taxon>Sphingobacteriaceae</taxon>
        <taxon>Pedobacter</taxon>
    </lineage>
</organism>
<dbReference type="SMART" id="SM00382">
    <property type="entry name" value="AAA"/>
    <property type="match status" value="1"/>
</dbReference>